<proteinExistence type="predicted"/>
<name>A0A8T0SRD3_PANVG</name>
<comment type="caution">
    <text evidence="2">The sequence shown here is derived from an EMBL/GenBank/DDBJ whole genome shotgun (WGS) entry which is preliminary data.</text>
</comment>
<reference evidence="2" key="1">
    <citation type="submission" date="2020-05" db="EMBL/GenBank/DDBJ databases">
        <title>WGS assembly of Panicum virgatum.</title>
        <authorList>
            <person name="Lovell J.T."/>
            <person name="Jenkins J."/>
            <person name="Shu S."/>
            <person name="Juenger T.E."/>
            <person name="Schmutz J."/>
        </authorList>
    </citation>
    <scope>NUCLEOTIDE SEQUENCE</scope>
    <source>
        <strain evidence="2">AP13</strain>
    </source>
</reference>
<feature type="compositionally biased region" description="Low complexity" evidence="1">
    <location>
        <begin position="56"/>
        <end position="68"/>
    </location>
</feature>
<feature type="compositionally biased region" description="Basic residues" evidence="1">
    <location>
        <begin position="113"/>
        <end position="128"/>
    </location>
</feature>
<keyword evidence="3" id="KW-1185">Reference proteome</keyword>
<feature type="region of interest" description="Disordered" evidence="1">
    <location>
        <begin position="96"/>
        <end position="136"/>
    </location>
</feature>
<dbReference type="Proteomes" id="UP000823388">
    <property type="component" value="Chromosome 5K"/>
</dbReference>
<accession>A0A8T0SRD3</accession>
<gene>
    <name evidence="2" type="ORF">PVAP13_5KG538800</name>
</gene>
<sequence>MDAVDEFQEADVLWPDTEDELVSFPATDAVMEFGDAGSSAPSVAPEFGRRRRRFLRGAGPSSSSSAEAARSEAGDDEEEWQEADVLWPDSGMVPRGGSLLPFPAGDSGLAGRHANHHPAAARRDRRRPAATSPIDIPANAAARRRFNLGAAVSRAVRRVL</sequence>
<evidence type="ECO:0000313" key="3">
    <source>
        <dbReference type="Proteomes" id="UP000823388"/>
    </source>
</evidence>
<evidence type="ECO:0000313" key="2">
    <source>
        <dbReference type="EMBL" id="KAG2600687.1"/>
    </source>
</evidence>
<organism evidence="2 3">
    <name type="scientific">Panicum virgatum</name>
    <name type="common">Blackwell switchgrass</name>
    <dbReference type="NCBI Taxonomy" id="38727"/>
    <lineage>
        <taxon>Eukaryota</taxon>
        <taxon>Viridiplantae</taxon>
        <taxon>Streptophyta</taxon>
        <taxon>Embryophyta</taxon>
        <taxon>Tracheophyta</taxon>
        <taxon>Spermatophyta</taxon>
        <taxon>Magnoliopsida</taxon>
        <taxon>Liliopsida</taxon>
        <taxon>Poales</taxon>
        <taxon>Poaceae</taxon>
        <taxon>PACMAD clade</taxon>
        <taxon>Panicoideae</taxon>
        <taxon>Panicodae</taxon>
        <taxon>Paniceae</taxon>
        <taxon>Panicinae</taxon>
        <taxon>Panicum</taxon>
        <taxon>Panicum sect. Hiantes</taxon>
    </lineage>
</organism>
<evidence type="ECO:0000256" key="1">
    <source>
        <dbReference type="SAM" id="MobiDB-lite"/>
    </source>
</evidence>
<dbReference type="EMBL" id="CM029045">
    <property type="protein sequence ID" value="KAG2600687.1"/>
    <property type="molecule type" value="Genomic_DNA"/>
</dbReference>
<protein>
    <submittedName>
        <fullName evidence="2">Uncharacterized protein</fullName>
    </submittedName>
</protein>
<feature type="region of interest" description="Disordered" evidence="1">
    <location>
        <begin position="32"/>
        <end position="81"/>
    </location>
</feature>
<dbReference type="AlphaFoldDB" id="A0A8T0SRD3"/>